<evidence type="ECO:0000256" key="1">
    <source>
        <dbReference type="SAM" id="MobiDB-lite"/>
    </source>
</evidence>
<feature type="compositionally biased region" description="Basic and acidic residues" evidence="1">
    <location>
        <begin position="45"/>
        <end position="62"/>
    </location>
</feature>
<protein>
    <submittedName>
        <fullName evidence="2">Uncharacterized protein</fullName>
    </submittedName>
</protein>
<comment type="caution">
    <text evidence="2">The sequence shown here is derived from an EMBL/GenBank/DDBJ whole genome shotgun (WGS) entry which is preliminary data.</text>
</comment>
<dbReference type="AlphaFoldDB" id="A0AAP0G0D7"/>
<evidence type="ECO:0000313" key="2">
    <source>
        <dbReference type="EMBL" id="KAK8930624.1"/>
    </source>
</evidence>
<accession>A0AAP0G0D7</accession>
<reference evidence="2 3" key="1">
    <citation type="journal article" date="2022" name="Nat. Plants">
        <title>Genomes of leafy and leafless Platanthera orchids illuminate the evolution of mycoheterotrophy.</title>
        <authorList>
            <person name="Li M.H."/>
            <person name="Liu K.W."/>
            <person name="Li Z."/>
            <person name="Lu H.C."/>
            <person name="Ye Q.L."/>
            <person name="Zhang D."/>
            <person name="Wang J.Y."/>
            <person name="Li Y.F."/>
            <person name="Zhong Z.M."/>
            <person name="Liu X."/>
            <person name="Yu X."/>
            <person name="Liu D.K."/>
            <person name="Tu X.D."/>
            <person name="Liu B."/>
            <person name="Hao Y."/>
            <person name="Liao X.Y."/>
            <person name="Jiang Y.T."/>
            <person name="Sun W.H."/>
            <person name="Chen J."/>
            <person name="Chen Y.Q."/>
            <person name="Ai Y."/>
            <person name="Zhai J.W."/>
            <person name="Wu S.S."/>
            <person name="Zhou Z."/>
            <person name="Hsiao Y.Y."/>
            <person name="Wu W.L."/>
            <person name="Chen Y.Y."/>
            <person name="Lin Y.F."/>
            <person name="Hsu J.L."/>
            <person name="Li C.Y."/>
            <person name="Wang Z.W."/>
            <person name="Zhao X."/>
            <person name="Zhong W.Y."/>
            <person name="Ma X.K."/>
            <person name="Ma L."/>
            <person name="Huang J."/>
            <person name="Chen G.Z."/>
            <person name="Huang M.Z."/>
            <person name="Huang L."/>
            <person name="Peng D.H."/>
            <person name="Luo Y.B."/>
            <person name="Zou S.Q."/>
            <person name="Chen S.P."/>
            <person name="Lan S."/>
            <person name="Tsai W.C."/>
            <person name="Van de Peer Y."/>
            <person name="Liu Z.J."/>
        </authorList>
    </citation>
    <scope>NUCLEOTIDE SEQUENCE [LARGE SCALE GENOMIC DNA]</scope>
    <source>
        <strain evidence="2">Lor287</strain>
    </source>
</reference>
<keyword evidence="3" id="KW-1185">Reference proteome</keyword>
<dbReference type="EMBL" id="JBBWWQ010000014">
    <property type="protein sequence ID" value="KAK8930624.1"/>
    <property type="molecule type" value="Genomic_DNA"/>
</dbReference>
<proteinExistence type="predicted"/>
<sequence>MSSDDGETLAMDEYQHPEKGRVGGGEEITGGIGKEKVGELTGGIGREKNEVNGQKCVHDHVPHGKKNHPEKKIREGSPRPAGTNWRGGGRERSVGGEGEREREERRRGGAAKDAGERRRTERERAHDASERASGGQARQAGERTSGLGYAVL</sequence>
<feature type="region of interest" description="Disordered" evidence="1">
    <location>
        <begin position="1"/>
        <end position="152"/>
    </location>
</feature>
<gene>
    <name evidence="2" type="ORF">KSP39_PZI016619</name>
</gene>
<feature type="compositionally biased region" description="Gly residues" evidence="1">
    <location>
        <begin position="22"/>
        <end position="32"/>
    </location>
</feature>
<evidence type="ECO:0000313" key="3">
    <source>
        <dbReference type="Proteomes" id="UP001418222"/>
    </source>
</evidence>
<feature type="compositionally biased region" description="Basic and acidic residues" evidence="1">
    <location>
        <begin position="88"/>
        <end position="107"/>
    </location>
</feature>
<dbReference type="Proteomes" id="UP001418222">
    <property type="component" value="Unassembled WGS sequence"/>
</dbReference>
<feature type="compositionally biased region" description="Basic and acidic residues" evidence="1">
    <location>
        <begin position="113"/>
        <end position="130"/>
    </location>
</feature>
<organism evidence="2 3">
    <name type="scientific">Platanthera zijinensis</name>
    <dbReference type="NCBI Taxonomy" id="2320716"/>
    <lineage>
        <taxon>Eukaryota</taxon>
        <taxon>Viridiplantae</taxon>
        <taxon>Streptophyta</taxon>
        <taxon>Embryophyta</taxon>
        <taxon>Tracheophyta</taxon>
        <taxon>Spermatophyta</taxon>
        <taxon>Magnoliopsida</taxon>
        <taxon>Liliopsida</taxon>
        <taxon>Asparagales</taxon>
        <taxon>Orchidaceae</taxon>
        <taxon>Orchidoideae</taxon>
        <taxon>Orchideae</taxon>
        <taxon>Orchidinae</taxon>
        <taxon>Platanthera</taxon>
    </lineage>
</organism>
<name>A0AAP0G0D7_9ASPA</name>